<sequence length="599" mass="71359">MSDVCPWIYLDYKENLWKFSLNNNKELSYRIMYKEGKWTKEIVIDTKVLGFSTYIDENEGIHLLYSNSKYELRYCTMKNKLWVGKTIYQLDNKDFEIENLKVEIIGSNMHIFYLLVGNDGSDHGVLMHCTWNGRETTINRLADIILISNLKEYYSVNVNYKGDIYVFFLSDEGDEISLNYCNFENQRWLQSKRLYGIQGEDIEFEVAIDRQDIHILNKSREGLIHSLDHVFIDSIGNVKHFKIYENKNNLLETILFIESNKLCSCWLENDKIIYSIFNKDKWEFPVYFDRGNNDKLEKYNAFICTGNDSYIKEKKVYGTDNLDMKIYDPSEFLITMKDSLKYDRSKYEENSYSENELVESLKVELSREKVENNNLVNRISHLNLRLQKNQKFMDEYEQQITRTIEQKRKAEENCNVFLELQKKIQKDLEDTNGQLLEIKKSKEELEDRVKDYWDEIISLKNQLDISSDKVCKLSFELDEANKKNKEEKESKIIVENNMKEILKENASLMIEITLLNEENKKLVSELVDKNKQLIEEKEYKLQVENQSKYLQEENLLIKEEVRLIAEENNKLKAELDLERNQSVMERLLRRKTSNSQNNF</sequence>
<comment type="caution">
    <text evidence="2">The sequence shown here is derived from an EMBL/GenBank/DDBJ whole genome shotgun (WGS) entry which is preliminary data.</text>
</comment>
<feature type="coiled-coil region" evidence="1">
    <location>
        <begin position="358"/>
        <end position="536"/>
    </location>
</feature>
<keyword evidence="1" id="KW-0175">Coiled coil</keyword>
<name>A0A9X4AZN8_9CLOT</name>
<dbReference type="AlphaFoldDB" id="A0A9X4AZN8"/>
<dbReference type="EMBL" id="JAMRYU010000001">
    <property type="protein sequence ID" value="MDC4238987.1"/>
    <property type="molecule type" value="Genomic_DNA"/>
</dbReference>
<evidence type="ECO:0000313" key="2">
    <source>
        <dbReference type="EMBL" id="MDC4238987.1"/>
    </source>
</evidence>
<dbReference type="Proteomes" id="UP001141183">
    <property type="component" value="Unassembled WGS sequence"/>
</dbReference>
<proteinExistence type="predicted"/>
<gene>
    <name evidence="2" type="ORF">NE398_02225</name>
</gene>
<protein>
    <submittedName>
        <fullName evidence="2">Uncharacterized protein</fullName>
    </submittedName>
</protein>
<accession>A0A9X4AZN8</accession>
<reference evidence="2" key="1">
    <citation type="submission" date="2022-05" db="EMBL/GenBank/DDBJ databases">
        <title>Draft genome sequence of Clostridium tertium strain CP3 isolated from Peru.</title>
        <authorList>
            <person name="Hurtado R."/>
            <person name="Lima L."/>
            <person name="Sousa T."/>
            <person name="Jaiswal A.K."/>
            <person name="Tiwari S."/>
            <person name="Maturrano L."/>
            <person name="Brenig B."/>
            <person name="Azevedo V."/>
        </authorList>
    </citation>
    <scope>NUCLEOTIDE SEQUENCE</scope>
    <source>
        <strain evidence="2">CP3</strain>
    </source>
</reference>
<keyword evidence="3" id="KW-1185">Reference proteome</keyword>
<dbReference type="RefSeq" id="WP_142419007.1">
    <property type="nucleotide sequence ID" value="NZ_CAXSLY010000004.1"/>
</dbReference>
<organism evidence="2 3">
    <name type="scientific">Clostridium tertium</name>
    <dbReference type="NCBI Taxonomy" id="1559"/>
    <lineage>
        <taxon>Bacteria</taxon>
        <taxon>Bacillati</taxon>
        <taxon>Bacillota</taxon>
        <taxon>Clostridia</taxon>
        <taxon>Eubacteriales</taxon>
        <taxon>Clostridiaceae</taxon>
        <taxon>Clostridium</taxon>
    </lineage>
</organism>
<evidence type="ECO:0000313" key="3">
    <source>
        <dbReference type="Proteomes" id="UP001141183"/>
    </source>
</evidence>
<evidence type="ECO:0000256" key="1">
    <source>
        <dbReference type="SAM" id="Coils"/>
    </source>
</evidence>